<proteinExistence type="predicted"/>
<dbReference type="SUPFAM" id="SSF48056">
    <property type="entry name" value="Di-copper centre-containing domain"/>
    <property type="match status" value="1"/>
</dbReference>
<gene>
    <name evidence="8" type="ORF">BJ878DRAFT_476387</name>
</gene>
<dbReference type="GO" id="GO:0046872">
    <property type="term" value="F:metal ion binding"/>
    <property type="evidence" value="ECO:0007669"/>
    <property type="project" value="UniProtKB-KW"/>
</dbReference>
<dbReference type="InterPro" id="IPR050316">
    <property type="entry name" value="Tyrosinase/Hemocyanin"/>
</dbReference>
<keyword evidence="3" id="KW-0560">Oxidoreductase</keyword>
<dbReference type="Proteomes" id="UP000887226">
    <property type="component" value="Unassembled WGS sequence"/>
</dbReference>
<dbReference type="Pfam" id="PF00264">
    <property type="entry name" value="Tyrosinase"/>
    <property type="match status" value="1"/>
</dbReference>
<protein>
    <recommendedName>
        <fullName evidence="6 7">Tyrosinase copper-binding domain-containing protein</fullName>
    </recommendedName>
</protein>
<evidence type="ECO:0000256" key="5">
    <source>
        <dbReference type="SAM" id="Phobius"/>
    </source>
</evidence>
<keyword evidence="5" id="KW-0472">Membrane</keyword>
<evidence type="ECO:0000256" key="3">
    <source>
        <dbReference type="ARBA" id="ARBA00023002"/>
    </source>
</evidence>
<evidence type="ECO:0000313" key="9">
    <source>
        <dbReference type="Proteomes" id="UP000887226"/>
    </source>
</evidence>
<dbReference type="Gene3D" id="2.60.310.20">
    <property type="match status" value="1"/>
</dbReference>
<dbReference type="Gene3D" id="1.10.1280.10">
    <property type="entry name" value="Di-copper center containing domain from catechol oxidase"/>
    <property type="match status" value="1"/>
</dbReference>
<dbReference type="EMBL" id="MU253747">
    <property type="protein sequence ID" value="KAG9248530.1"/>
    <property type="molecule type" value="Genomic_DNA"/>
</dbReference>
<feature type="transmembrane region" description="Helical" evidence="5">
    <location>
        <begin position="48"/>
        <end position="71"/>
    </location>
</feature>
<evidence type="ECO:0000256" key="2">
    <source>
        <dbReference type="ARBA" id="ARBA00022723"/>
    </source>
</evidence>
<dbReference type="InterPro" id="IPR002227">
    <property type="entry name" value="Tyrosinase_Cu-bd"/>
</dbReference>
<dbReference type="GO" id="GO:0004497">
    <property type="term" value="F:monooxygenase activity"/>
    <property type="evidence" value="ECO:0007669"/>
    <property type="project" value="UniProtKB-KW"/>
</dbReference>
<accession>A0A9P7ZAT5</accession>
<evidence type="ECO:0000313" key="8">
    <source>
        <dbReference type="EMBL" id="KAG9248530.1"/>
    </source>
</evidence>
<dbReference type="OrthoDB" id="6132182at2759"/>
<keyword evidence="2" id="KW-0479">Metal-binding</keyword>
<feature type="domain" description="Tyrosinase copper-binding" evidence="6">
    <location>
        <begin position="186"/>
        <end position="203"/>
    </location>
</feature>
<dbReference type="PRINTS" id="PR00092">
    <property type="entry name" value="TYROSINASE"/>
</dbReference>
<dbReference type="PROSITE" id="PS00498">
    <property type="entry name" value="TYROSINASE_2"/>
    <property type="match status" value="1"/>
</dbReference>
<sequence length="657" mass="73518">MFCSSPSSVNYCRSFWTLSFLATAFCALRCTLFLLFTKFASMQRAIRLTSSTLCIFGLMFYHCSTIIWMVILQAATSFAGTSYDYGNQIDTSSNVFKRQATAFHPTTGVHTGTDANGYGTRKEIRDLEKDTTTWTLYLLGLDVLQSRDQSDVLSWYQIAGIHGRPFQPFNGIQATKGNENSGYCTHISILFPTWHRPFLAFYEQVLYNIIQEVALYYPEGPARQKYTAAALKFRIPYWDWAAAPPQGQSVLPYSVGGSATVVVDGPNGRQLIGNPLFSYAFDPLDPSQLPNPPFNTFNRTLRYPLEPRNANSESHNNLVAANLDNSASSFRSRLYNLFSNDHNYSTFGNQAWIPNPNLQGYDSLESLHDQIHGLVGQGGQMGYIDYSAFDPTFVLHHTMLDRCFAMWQILNPNSWITPHPAAHATFTTSAGQEQNSQTALTPFYDANGLFWTSDGVRDTRTFGYAYAETIPSSNSPAQVVTAINRLYGSAPTNPKRSLRTSILSESGSHQEWLTNFVVDKNALGVPYFIHIFLGPFADNPFSWSFEPNLVASHSINHMTSSEGMSSGRNLISGTIPLTVALQTKIDEGNLRGLEPEYVDDYLATNFHFRMTYMNDTEVDRGLVPSLKLTIVSSLVTDPKTEEELPTWGEIMEHVHIT</sequence>
<feature type="transmembrane region" description="Helical" evidence="5">
    <location>
        <begin position="15"/>
        <end position="36"/>
    </location>
</feature>
<name>A0A9P7ZAT5_9HELO</name>
<keyword evidence="9" id="KW-1185">Reference proteome</keyword>
<keyword evidence="4" id="KW-0503">Monooxygenase</keyword>
<comment type="caution">
    <text evidence="8">The sequence shown here is derived from an EMBL/GenBank/DDBJ whole genome shotgun (WGS) entry which is preliminary data.</text>
</comment>
<dbReference type="PROSITE" id="PS00497">
    <property type="entry name" value="TYROSINASE_1"/>
    <property type="match status" value="1"/>
</dbReference>
<feature type="domain" description="Tyrosinase copper-binding" evidence="7">
    <location>
        <begin position="390"/>
        <end position="401"/>
    </location>
</feature>
<organism evidence="8 9">
    <name type="scientific">Calycina marina</name>
    <dbReference type="NCBI Taxonomy" id="1763456"/>
    <lineage>
        <taxon>Eukaryota</taxon>
        <taxon>Fungi</taxon>
        <taxon>Dikarya</taxon>
        <taxon>Ascomycota</taxon>
        <taxon>Pezizomycotina</taxon>
        <taxon>Leotiomycetes</taxon>
        <taxon>Helotiales</taxon>
        <taxon>Pezizellaceae</taxon>
        <taxon>Calycina</taxon>
    </lineage>
</organism>
<dbReference type="PANTHER" id="PTHR11474">
    <property type="entry name" value="TYROSINASE FAMILY MEMBER"/>
    <property type="match status" value="1"/>
</dbReference>
<keyword evidence="5" id="KW-1133">Transmembrane helix</keyword>
<dbReference type="InterPro" id="IPR041640">
    <property type="entry name" value="Tyrosinase_C"/>
</dbReference>
<evidence type="ECO:0000256" key="4">
    <source>
        <dbReference type="ARBA" id="ARBA00023033"/>
    </source>
</evidence>
<evidence type="ECO:0000259" key="7">
    <source>
        <dbReference type="PROSITE" id="PS00498"/>
    </source>
</evidence>
<comment type="cofactor">
    <cofactor evidence="1">
        <name>Cu(2+)</name>
        <dbReference type="ChEBI" id="CHEBI:29036"/>
    </cofactor>
</comment>
<keyword evidence="5" id="KW-0812">Transmembrane</keyword>
<reference evidence="8" key="1">
    <citation type="journal article" date="2021" name="IMA Fungus">
        <title>Genomic characterization of three marine fungi, including Emericellopsis atlantica sp. nov. with signatures of a generalist lifestyle and marine biomass degradation.</title>
        <authorList>
            <person name="Hagestad O.C."/>
            <person name="Hou L."/>
            <person name="Andersen J.H."/>
            <person name="Hansen E.H."/>
            <person name="Altermark B."/>
            <person name="Li C."/>
            <person name="Kuhnert E."/>
            <person name="Cox R.J."/>
            <person name="Crous P.W."/>
            <person name="Spatafora J.W."/>
            <person name="Lail K."/>
            <person name="Amirebrahimi M."/>
            <person name="Lipzen A."/>
            <person name="Pangilinan J."/>
            <person name="Andreopoulos W."/>
            <person name="Hayes R.D."/>
            <person name="Ng V."/>
            <person name="Grigoriev I.V."/>
            <person name="Jackson S.A."/>
            <person name="Sutton T.D.S."/>
            <person name="Dobson A.D.W."/>
            <person name="Rama T."/>
        </authorList>
    </citation>
    <scope>NUCLEOTIDE SEQUENCE</scope>
    <source>
        <strain evidence="8">TRa3180A</strain>
    </source>
</reference>
<dbReference type="Pfam" id="PF18132">
    <property type="entry name" value="Tyrosinase_C"/>
    <property type="match status" value="1"/>
</dbReference>
<dbReference type="PANTHER" id="PTHR11474:SF32">
    <property type="entry name" value="TYROSINASE"/>
    <property type="match status" value="1"/>
</dbReference>
<evidence type="ECO:0000259" key="6">
    <source>
        <dbReference type="PROSITE" id="PS00497"/>
    </source>
</evidence>
<evidence type="ECO:0000256" key="1">
    <source>
        <dbReference type="ARBA" id="ARBA00001973"/>
    </source>
</evidence>
<dbReference type="AlphaFoldDB" id="A0A9P7ZAT5"/>
<dbReference type="InterPro" id="IPR008922">
    <property type="entry name" value="Di-copper_centre_dom_sf"/>
</dbReference>